<dbReference type="AlphaFoldDB" id="A0A8T2NPR2"/>
<sequence length="128" mass="14657">EIQYLKQEIQSLKDELQSVLRDKNYASEKYKDMYAELSTVKAQADCNVRKLKGQLRRATEALVETVKDDPASKAAHDILKSKSSLDFLKNEKSTLTKEIRGVRSKSLKEGLTIQECMKLFETTDSRKI</sequence>
<feature type="non-terminal residue" evidence="2">
    <location>
        <position position="1"/>
    </location>
</feature>
<feature type="coiled-coil region" evidence="1">
    <location>
        <begin position="2"/>
        <end position="61"/>
    </location>
</feature>
<proteinExistence type="predicted"/>
<dbReference type="PANTHER" id="PTHR17271:SF9">
    <property type="entry name" value="MYOSIN PHOSPHATASE RHO-INTERACTING PROTEIN"/>
    <property type="match status" value="1"/>
</dbReference>
<dbReference type="GO" id="GO:0015629">
    <property type="term" value="C:actin cytoskeleton"/>
    <property type="evidence" value="ECO:0007669"/>
    <property type="project" value="TreeGrafter"/>
</dbReference>
<dbReference type="EMBL" id="JAFBMS010000025">
    <property type="protein sequence ID" value="KAG9342863.1"/>
    <property type="molecule type" value="Genomic_DNA"/>
</dbReference>
<dbReference type="PANTHER" id="PTHR17271">
    <property type="entry name" value="PLECKSTRIN HOMOLOGY PH DOMAIN-CONTAINING PROTEIN"/>
    <property type="match status" value="1"/>
</dbReference>
<keyword evidence="1" id="KW-0175">Coiled coil</keyword>
<accession>A0A8T2NPR2</accession>
<evidence type="ECO:0000313" key="2">
    <source>
        <dbReference type="EMBL" id="KAG9342863.1"/>
    </source>
</evidence>
<organism evidence="2 3">
    <name type="scientific">Albula glossodonta</name>
    <name type="common">roundjaw bonefish</name>
    <dbReference type="NCBI Taxonomy" id="121402"/>
    <lineage>
        <taxon>Eukaryota</taxon>
        <taxon>Metazoa</taxon>
        <taxon>Chordata</taxon>
        <taxon>Craniata</taxon>
        <taxon>Vertebrata</taxon>
        <taxon>Euteleostomi</taxon>
        <taxon>Actinopterygii</taxon>
        <taxon>Neopterygii</taxon>
        <taxon>Teleostei</taxon>
        <taxon>Albuliformes</taxon>
        <taxon>Albulidae</taxon>
        <taxon>Albula</taxon>
    </lineage>
</organism>
<dbReference type="GO" id="GO:0051015">
    <property type="term" value="F:actin filament binding"/>
    <property type="evidence" value="ECO:0007669"/>
    <property type="project" value="TreeGrafter"/>
</dbReference>
<name>A0A8T2NPR2_9TELE</name>
<comment type="caution">
    <text evidence="2">The sequence shown here is derived from an EMBL/GenBank/DDBJ whole genome shotgun (WGS) entry which is preliminary data.</text>
</comment>
<reference evidence="2" key="1">
    <citation type="thesis" date="2021" institute="BYU ScholarsArchive" country="Provo, UT, USA">
        <title>Applications of and Algorithms for Genome Assembly and Genomic Analyses with an Emphasis on Marine Teleosts.</title>
        <authorList>
            <person name="Pickett B.D."/>
        </authorList>
    </citation>
    <scope>NUCLEOTIDE SEQUENCE</scope>
    <source>
        <strain evidence="2">HI-2016</strain>
    </source>
</reference>
<dbReference type="InterPro" id="IPR052223">
    <property type="entry name" value="Actin_Cytoskeleton_Reg"/>
</dbReference>
<evidence type="ECO:0000313" key="3">
    <source>
        <dbReference type="Proteomes" id="UP000824540"/>
    </source>
</evidence>
<keyword evidence="3" id="KW-1185">Reference proteome</keyword>
<evidence type="ECO:0000256" key="1">
    <source>
        <dbReference type="SAM" id="Coils"/>
    </source>
</evidence>
<dbReference type="OrthoDB" id="9942268at2759"/>
<protein>
    <submittedName>
        <fullName evidence="2">Uncharacterized protein</fullName>
    </submittedName>
</protein>
<dbReference type="Proteomes" id="UP000824540">
    <property type="component" value="Unassembled WGS sequence"/>
</dbReference>
<gene>
    <name evidence="2" type="ORF">JZ751_015070</name>
</gene>